<sequence>MTADVERVSSGTPGLDRVLNGGFVRGQTTVVNGGPGTGKTVLALQFLAAGDSGLYIGFEEREEDLRRNAAALGIDLSEVAVLDLSADGDRFFDGEEYTLFPSEEVEGEDLIGEIAAAIDEHAPDRLVVDPLSELRSLLPDDYRFRRNISSLVNEMKRREVTTLCTAQSGEGTDRDLQFLGDATVEIERTTDHRWLEVTKFRGSGFAGGRHTYRIHGGTGGQVYPKLAPGEHSRERERTRLGSGTAELDALLGGGIERGSVTVVSGPSGVGKTTIGSLFLEAAAADGVRAQGYLFEELRDDYLYRCDQLGMNVGERYEDGSLRLEEVESLQRSADELAHDVRVAVEEEGVELVMIDGIPGYRLGLRGDESAEELTRELHALCRYLKRMGVTVILIDEVRNVTGDLTATDQQISYLADNIVFLRYMEVDGEIAKAVGVLKKRFGDFEQSLRSLAIDEGGVRVGDRLTGMRGILTGIPERVDRD</sequence>
<dbReference type="PRINTS" id="PR01874">
    <property type="entry name" value="DNAREPAIRADA"/>
</dbReference>
<dbReference type="PANTHER" id="PTHR42926">
    <property type="match status" value="1"/>
</dbReference>
<evidence type="ECO:0000256" key="1">
    <source>
        <dbReference type="ARBA" id="ARBA00012513"/>
    </source>
</evidence>
<evidence type="ECO:0000313" key="8">
    <source>
        <dbReference type="EMBL" id="MFC7234473.1"/>
    </source>
</evidence>
<dbReference type="PANTHER" id="PTHR42926:SF1">
    <property type="entry name" value="CIRCADIAN CLOCK OSCILLATOR PROTEIN KAIC 1"/>
    <property type="match status" value="1"/>
</dbReference>
<dbReference type="InterPro" id="IPR010624">
    <property type="entry name" value="KaiC_dom"/>
</dbReference>
<keyword evidence="6" id="KW-0378">Hydrolase</keyword>
<dbReference type="Gene3D" id="3.40.50.300">
    <property type="entry name" value="P-loop containing nucleotide triphosphate hydrolases"/>
    <property type="match status" value="2"/>
</dbReference>
<gene>
    <name evidence="8" type="ORF">ACFQJ4_03990</name>
</gene>
<keyword evidence="9" id="KW-1185">Reference proteome</keyword>
<evidence type="ECO:0000256" key="2">
    <source>
        <dbReference type="ARBA" id="ARBA00022553"/>
    </source>
</evidence>
<dbReference type="EC" id="2.7.11.1" evidence="1"/>
<evidence type="ECO:0000256" key="4">
    <source>
        <dbReference type="ARBA" id="ARBA00022737"/>
    </source>
</evidence>
<dbReference type="InterPro" id="IPR051347">
    <property type="entry name" value="Circadian_clock_KaiC-rel"/>
</dbReference>
<dbReference type="GO" id="GO:0004674">
    <property type="term" value="F:protein serine/threonine kinase activity"/>
    <property type="evidence" value="ECO:0007669"/>
    <property type="project" value="UniProtKB-EC"/>
</dbReference>
<dbReference type="InterPro" id="IPR014774">
    <property type="entry name" value="KaiC-like_dom"/>
</dbReference>
<feature type="domain" description="KaiC" evidence="7">
    <location>
        <begin position="6"/>
        <end position="240"/>
    </location>
</feature>
<dbReference type="RefSeq" id="WP_276235480.1">
    <property type="nucleotide sequence ID" value="NZ_CP119802.1"/>
</dbReference>
<dbReference type="SMART" id="SM00382">
    <property type="entry name" value="AAA"/>
    <property type="match status" value="2"/>
</dbReference>
<reference evidence="8 9" key="1">
    <citation type="journal article" date="2019" name="Int. J. Syst. Evol. Microbiol.">
        <title>The Global Catalogue of Microorganisms (GCM) 10K type strain sequencing project: providing services to taxonomists for standard genome sequencing and annotation.</title>
        <authorList>
            <consortium name="The Broad Institute Genomics Platform"/>
            <consortium name="The Broad Institute Genome Sequencing Center for Infectious Disease"/>
            <person name="Wu L."/>
            <person name="Ma J."/>
        </authorList>
    </citation>
    <scope>NUCLEOTIDE SEQUENCE [LARGE SCALE GENOMIC DNA]</scope>
    <source>
        <strain evidence="8 9">DT85</strain>
    </source>
</reference>
<dbReference type="InterPro" id="IPR030665">
    <property type="entry name" value="KaiC"/>
</dbReference>
<evidence type="ECO:0000256" key="3">
    <source>
        <dbReference type="ARBA" id="ARBA00022679"/>
    </source>
</evidence>
<dbReference type="PROSITE" id="PS51146">
    <property type="entry name" value="KAIC"/>
    <property type="match status" value="2"/>
</dbReference>
<dbReference type="PIRSF" id="PIRSF039117">
    <property type="entry name" value="KaiC"/>
    <property type="match status" value="1"/>
</dbReference>
<evidence type="ECO:0000256" key="6">
    <source>
        <dbReference type="ARBA" id="ARBA00022801"/>
    </source>
</evidence>
<name>A0ABD5ZM21_9EURY</name>
<evidence type="ECO:0000259" key="7">
    <source>
        <dbReference type="PROSITE" id="PS51146"/>
    </source>
</evidence>
<keyword evidence="3" id="KW-0808">Transferase</keyword>
<dbReference type="InterPro" id="IPR027417">
    <property type="entry name" value="P-loop_NTPase"/>
</dbReference>
<comment type="caution">
    <text evidence="8">The sequence shown here is derived from an EMBL/GenBank/DDBJ whole genome shotgun (WGS) entry which is preliminary data.</text>
</comment>
<protein>
    <recommendedName>
        <fullName evidence="1">non-specific serine/threonine protein kinase</fullName>
        <ecNumber evidence="1">2.7.11.1</ecNumber>
    </recommendedName>
</protein>
<accession>A0ABD5ZM21</accession>
<keyword evidence="2" id="KW-0597">Phosphoprotein</keyword>
<keyword evidence="4" id="KW-0677">Repeat</keyword>
<organism evidence="8 9">
    <name type="scientific">Halosegnis marinus</name>
    <dbReference type="NCBI Taxonomy" id="3034023"/>
    <lineage>
        <taxon>Archaea</taxon>
        <taxon>Methanobacteriati</taxon>
        <taxon>Methanobacteriota</taxon>
        <taxon>Stenosarchaea group</taxon>
        <taxon>Halobacteria</taxon>
        <taxon>Halobacteriales</taxon>
        <taxon>Natronomonadaceae</taxon>
        <taxon>Halosegnis</taxon>
    </lineage>
</organism>
<dbReference type="AlphaFoldDB" id="A0ABD5ZM21"/>
<proteinExistence type="predicted"/>
<dbReference type="SUPFAM" id="SSF52540">
    <property type="entry name" value="P-loop containing nucleoside triphosphate hydrolases"/>
    <property type="match status" value="2"/>
</dbReference>
<evidence type="ECO:0000313" key="9">
    <source>
        <dbReference type="Proteomes" id="UP001596398"/>
    </source>
</evidence>
<dbReference type="GO" id="GO:0016787">
    <property type="term" value="F:hydrolase activity"/>
    <property type="evidence" value="ECO:0007669"/>
    <property type="project" value="UniProtKB-KW"/>
</dbReference>
<evidence type="ECO:0000256" key="5">
    <source>
        <dbReference type="ARBA" id="ARBA00022777"/>
    </source>
</evidence>
<dbReference type="Pfam" id="PF06745">
    <property type="entry name" value="ATPase"/>
    <property type="match status" value="2"/>
</dbReference>
<dbReference type="Proteomes" id="UP001596398">
    <property type="component" value="Unassembled WGS sequence"/>
</dbReference>
<dbReference type="InterPro" id="IPR003593">
    <property type="entry name" value="AAA+_ATPase"/>
</dbReference>
<dbReference type="GeneID" id="79266141"/>
<dbReference type="EMBL" id="JBHTAP010000001">
    <property type="protein sequence ID" value="MFC7234473.1"/>
    <property type="molecule type" value="Genomic_DNA"/>
</dbReference>
<keyword evidence="5" id="KW-0418">Kinase</keyword>
<feature type="domain" description="KaiC" evidence="7">
    <location>
        <begin position="241"/>
        <end position="474"/>
    </location>
</feature>